<dbReference type="Gene3D" id="3.90.550.10">
    <property type="entry name" value="Spore Coat Polysaccharide Biosynthesis Protein SpsA, Chain A"/>
    <property type="match status" value="1"/>
</dbReference>
<evidence type="ECO:0000313" key="6">
    <source>
        <dbReference type="EMBL" id="SDY19773.1"/>
    </source>
</evidence>
<evidence type="ECO:0000256" key="4">
    <source>
        <dbReference type="ARBA" id="ARBA00022679"/>
    </source>
</evidence>
<dbReference type="CDD" id="cd02526">
    <property type="entry name" value="GT2_RfbF_like"/>
    <property type="match status" value="1"/>
</dbReference>
<keyword evidence="3" id="KW-0328">Glycosyltransferase</keyword>
<comment type="pathway">
    <text evidence="1">Cell wall biogenesis; cell wall polysaccharide biosynthesis.</text>
</comment>
<dbReference type="SUPFAM" id="SSF53448">
    <property type="entry name" value="Nucleotide-diphospho-sugar transferases"/>
    <property type="match status" value="1"/>
</dbReference>
<dbReference type="InterPro" id="IPR029044">
    <property type="entry name" value="Nucleotide-diphossugar_trans"/>
</dbReference>
<gene>
    <name evidence="6" type="ORF">SAMN02910414_00979</name>
</gene>
<dbReference type="eggNOG" id="COG1216">
    <property type="taxonomic scope" value="Bacteria"/>
</dbReference>
<dbReference type="Pfam" id="PF00535">
    <property type="entry name" value="Glycos_transf_2"/>
    <property type="match status" value="1"/>
</dbReference>
<dbReference type="AlphaFoldDB" id="A0A1H3HW83"/>
<evidence type="ECO:0000256" key="1">
    <source>
        <dbReference type="ARBA" id="ARBA00004776"/>
    </source>
</evidence>
<evidence type="ECO:0000313" key="7">
    <source>
        <dbReference type="Proteomes" id="UP000183918"/>
    </source>
</evidence>
<dbReference type="InterPro" id="IPR001173">
    <property type="entry name" value="Glyco_trans_2-like"/>
</dbReference>
<accession>A0A1H3HW83</accession>
<evidence type="ECO:0000256" key="3">
    <source>
        <dbReference type="ARBA" id="ARBA00022676"/>
    </source>
</evidence>
<evidence type="ECO:0000259" key="5">
    <source>
        <dbReference type="Pfam" id="PF00535"/>
    </source>
</evidence>
<feature type="domain" description="Glycosyltransferase 2-like" evidence="5">
    <location>
        <begin position="9"/>
        <end position="110"/>
    </location>
</feature>
<organism evidence="6 7">
    <name type="scientific">Lachnobacterium bovis DSM 14045</name>
    <dbReference type="NCBI Taxonomy" id="1122142"/>
    <lineage>
        <taxon>Bacteria</taxon>
        <taxon>Bacillati</taxon>
        <taxon>Bacillota</taxon>
        <taxon>Clostridia</taxon>
        <taxon>Lachnospirales</taxon>
        <taxon>Lachnospiraceae</taxon>
        <taxon>Lachnobacterium</taxon>
    </lineage>
</organism>
<comment type="similarity">
    <text evidence="2">Belongs to the glycosyltransferase 2 family.</text>
</comment>
<dbReference type="EMBL" id="FNPG01000010">
    <property type="protein sequence ID" value="SDY19773.1"/>
    <property type="molecule type" value="Genomic_DNA"/>
</dbReference>
<dbReference type="PANTHER" id="PTHR43179:SF12">
    <property type="entry name" value="GALACTOFURANOSYLTRANSFERASE GLFT2"/>
    <property type="match status" value="1"/>
</dbReference>
<dbReference type="Proteomes" id="UP000183918">
    <property type="component" value="Unassembled WGS sequence"/>
</dbReference>
<sequence length="285" mass="32841">MTVAGITLFNPEKGRLKENIEAVINQVDAVVCIDNGSNNIDEIENDLLKKYNKLSLVKNNKNVGIARALNQMFEFAKDNNYEYVLTLDQDSVVPENLMSEYLKYMTSLDKVGSLSPLILDRNYAEVDGYKGDIDVLDKCITSASLTSVKTWEEVGGFYEPLFIDLVDHDFCAKLVEHGYKIYRINTVHLMHEIGHGKTKNVFGKKFTVLNHSAFRKYYIVRNRIIYMYMHRNSIDLKEEKGKYYKFFIKTIVCEDKKIKKLSAMIRGVKDGKAFVKSLRQQEKGE</sequence>
<keyword evidence="4 6" id="KW-0808">Transferase</keyword>
<protein>
    <submittedName>
        <fullName evidence="6">Rhamnosyltransferase</fullName>
    </submittedName>
</protein>
<dbReference type="STRING" id="1122142.SAMN02910414_00979"/>
<name>A0A1H3HW83_9FIRM</name>
<keyword evidence="7" id="KW-1185">Reference proteome</keyword>
<evidence type="ECO:0000256" key="2">
    <source>
        <dbReference type="ARBA" id="ARBA00006739"/>
    </source>
</evidence>
<dbReference type="GO" id="GO:0016757">
    <property type="term" value="F:glycosyltransferase activity"/>
    <property type="evidence" value="ECO:0007669"/>
    <property type="project" value="UniProtKB-KW"/>
</dbReference>
<reference evidence="6 7" key="1">
    <citation type="submission" date="2016-10" db="EMBL/GenBank/DDBJ databases">
        <authorList>
            <person name="de Groot N.N."/>
        </authorList>
    </citation>
    <scope>NUCLEOTIDE SEQUENCE [LARGE SCALE GENOMIC DNA]</scope>
    <source>
        <strain evidence="6 7">DSM 14045</strain>
    </source>
</reference>
<proteinExistence type="inferred from homology"/>
<dbReference type="PANTHER" id="PTHR43179">
    <property type="entry name" value="RHAMNOSYLTRANSFERASE WBBL"/>
    <property type="match status" value="1"/>
</dbReference>